<evidence type="ECO:0000313" key="5">
    <source>
        <dbReference type="EMBL" id="QIB36149.1"/>
    </source>
</evidence>
<proteinExistence type="predicted"/>
<protein>
    <submittedName>
        <fullName evidence="5">Winged helix-turn-helix transcriptional regulator</fullName>
    </submittedName>
</protein>
<dbReference type="SMART" id="SM00418">
    <property type="entry name" value="HTH_ARSR"/>
    <property type="match status" value="1"/>
</dbReference>
<sequence length="139" mass="14746">MTAMALTREQAEQAVERLRVYSQPQRLMILSHLQDGEKTVGEIDAVAGIGQPALSQQLAALRRAGLVATRRQSRQVFYRLADATVGHCVRSIEMQFGAGSDIAAAPAAAPAIISAAPKPAPQKGAAVFASIVRDRQGAR</sequence>
<evidence type="ECO:0000256" key="2">
    <source>
        <dbReference type="ARBA" id="ARBA00023125"/>
    </source>
</evidence>
<dbReference type="AlphaFoldDB" id="A0A6P1YRY2"/>
<reference evidence="5 6" key="1">
    <citation type="submission" date="2020-02" db="EMBL/GenBank/DDBJ databases">
        <authorList>
            <person name="Li G."/>
        </authorList>
    </citation>
    <scope>NUCLEOTIDE SEQUENCE [LARGE SCALE GENOMIC DNA]</scope>
    <source>
        <strain evidence="5 6">DSM 102029</strain>
    </source>
</reference>
<dbReference type="InterPro" id="IPR011991">
    <property type="entry name" value="ArsR-like_HTH"/>
</dbReference>
<evidence type="ECO:0000259" key="4">
    <source>
        <dbReference type="PROSITE" id="PS50987"/>
    </source>
</evidence>
<accession>A0A6P1YRY2</accession>
<dbReference type="KEGG" id="apra:G3A50_07680"/>
<dbReference type="GO" id="GO:0003677">
    <property type="term" value="F:DNA binding"/>
    <property type="evidence" value="ECO:0007669"/>
    <property type="project" value="UniProtKB-KW"/>
</dbReference>
<dbReference type="PANTHER" id="PTHR43132">
    <property type="entry name" value="ARSENICAL RESISTANCE OPERON REPRESSOR ARSR-RELATED"/>
    <property type="match status" value="1"/>
</dbReference>
<dbReference type="InterPro" id="IPR036390">
    <property type="entry name" value="WH_DNA-bd_sf"/>
</dbReference>
<keyword evidence="3" id="KW-0804">Transcription</keyword>
<evidence type="ECO:0000256" key="3">
    <source>
        <dbReference type="ARBA" id="ARBA00023163"/>
    </source>
</evidence>
<dbReference type="Proteomes" id="UP000464751">
    <property type="component" value="Chromosome"/>
</dbReference>
<dbReference type="InterPro" id="IPR036388">
    <property type="entry name" value="WH-like_DNA-bd_sf"/>
</dbReference>
<dbReference type="GO" id="GO:0003700">
    <property type="term" value="F:DNA-binding transcription factor activity"/>
    <property type="evidence" value="ECO:0007669"/>
    <property type="project" value="InterPro"/>
</dbReference>
<dbReference type="Pfam" id="PF01022">
    <property type="entry name" value="HTH_5"/>
    <property type="match status" value="1"/>
</dbReference>
<gene>
    <name evidence="5" type="ORF">G3A50_07680</name>
</gene>
<dbReference type="PANTHER" id="PTHR43132:SF2">
    <property type="entry name" value="ARSENICAL RESISTANCE OPERON REPRESSOR ARSR-RELATED"/>
    <property type="match status" value="1"/>
</dbReference>
<evidence type="ECO:0000256" key="1">
    <source>
        <dbReference type="ARBA" id="ARBA00023015"/>
    </source>
</evidence>
<dbReference type="NCBIfam" id="NF033788">
    <property type="entry name" value="HTH_metalloreg"/>
    <property type="match status" value="1"/>
</dbReference>
<feature type="domain" description="HTH arsR-type" evidence="4">
    <location>
        <begin position="6"/>
        <end position="100"/>
    </location>
</feature>
<keyword evidence="2" id="KW-0238">DNA-binding</keyword>
<dbReference type="PROSITE" id="PS50987">
    <property type="entry name" value="HTH_ARSR_2"/>
    <property type="match status" value="1"/>
</dbReference>
<keyword evidence="1" id="KW-0805">Transcription regulation</keyword>
<organism evidence="5 6">
    <name type="scientific">Ancylobacter pratisalsi</name>
    <dbReference type="NCBI Taxonomy" id="1745854"/>
    <lineage>
        <taxon>Bacteria</taxon>
        <taxon>Pseudomonadati</taxon>
        <taxon>Pseudomonadota</taxon>
        <taxon>Alphaproteobacteria</taxon>
        <taxon>Hyphomicrobiales</taxon>
        <taxon>Xanthobacteraceae</taxon>
        <taxon>Ancylobacter</taxon>
    </lineage>
</organism>
<dbReference type="InterPro" id="IPR051011">
    <property type="entry name" value="Metal_resp_trans_reg"/>
</dbReference>
<keyword evidence="6" id="KW-1185">Reference proteome</keyword>
<name>A0A6P1YRY2_9HYPH</name>
<dbReference type="InterPro" id="IPR001845">
    <property type="entry name" value="HTH_ArsR_DNA-bd_dom"/>
</dbReference>
<dbReference type="PRINTS" id="PR00778">
    <property type="entry name" value="HTHARSR"/>
</dbReference>
<evidence type="ECO:0000313" key="6">
    <source>
        <dbReference type="Proteomes" id="UP000464751"/>
    </source>
</evidence>
<dbReference type="Gene3D" id="1.10.10.10">
    <property type="entry name" value="Winged helix-like DNA-binding domain superfamily/Winged helix DNA-binding domain"/>
    <property type="match status" value="1"/>
</dbReference>
<dbReference type="CDD" id="cd00090">
    <property type="entry name" value="HTH_ARSR"/>
    <property type="match status" value="1"/>
</dbReference>
<dbReference type="EMBL" id="CP048630">
    <property type="protein sequence ID" value="QIB36149.1"/>
    <property type="molecule type" value="Genomic_DNA"/>
</dbReference>
<dbReference type="SUPFAM" id="SSF46785">
    <property type="entry name" value="Winged helix' DNA-binding domain"/>
    <property type="match status" value="1"/>
</dbReference>